<evidence type="ECO:0000313" key="1">
    <source>
        <dbReference type="EMBL" id="TID24133.1"/>
    </source>
</evidence>
<evidence type="ECO:0000313" key="2">
    <source>
        <dbReference type="Proteomes" id="UP000298493"/>
    </source>
</evidence>
<gene>
    <name evidence="1" type="ORF">E6O75_ATG02498</name>
</gene>
<reference evidence="1 2" key="1">
    <citation type="submission" date="2019-04" db="EMBL/GenBank/DDBJ databases">
        <title>High contiguity whole genome sequence and gene annotation resource for two Venturia nashicola isolates.</title>
        <authorList>
            <person name="Prokchorchik M."/>
            <person name="Won K."/>
            <person name="Lee Y."/>
            <person name="Choi E.D."/>
            <person name="Segonzac C."/>
            <person name="Sohn K.H."/>
        </authorList>
    </citation>
    <scope>NUCLEOTIDE SEQUENCE [LARGE SCALE GENOMIC DNA]</scope>
    <source>
        <strain evidence="1 2">PRI2</strain>
    </source>
</reference>
<sequence length="93" mass="10226">MRSETSSFDVDGNVKYAEEIDNFINVGVNAFGIDFVTDQIVGIVAVLERVLDVSSSLDGQTTSVCLVAGERHEATEAFPVRKVLHYRFSKSMP</sequence>
<proteinExistence type="predicted"/>
<comment type="caution">
    <text evidence="1">The sequence shown here is derived from an EMBL/GenBank/DDBJ whole genome shotgun (WGS) entry which is preliminary data.</text>
</comment>
<accession>A0A4Z1P579</accession>
<dbReference type="AlphaFoldDB" id="A0A4Z1P579"/>
<keyword evidence="2" id="KW-1185">Reference proteome</keyword>
<protein>
    <submittedName>
        <fullName evidence="1">Uncharacterized protein</fullName>
    </submittedName>
</protein>
<organism evidence="1 2">
    <name type="scientific">Venturia nashicola</name>
    <dbReference type="NCBI Taxonomy" id="86259"/>
    <lineage>
        <taxon>Eukaryota</taxon>
        <taxon>Fungi</taxon>
        <taxon>Dikarya</taxon>
        <taxon>Ascomycota</taxon>
        <taxon>Pezizomycotina</taxon>
        <taxon>Dothideomycetes</taxon>
        <taxon>Pleosporomycetidae</taxon>
        <taxon>Venturiales</taxon>
        <taxon>Venturiaceae</taxon>
        <taxon>Venturia</taxon>
    </lineage>
</organism>
<dbReference type="EMBL" id="SNSC02000005">
    <property type="protein sequence ID" value="TID24133.1"/>
    <property type="molecule type" value="Genomic_DNA"/>
</dbReference>
<name>A0A4Z1P579_9PEZI</name>
<dbReference type="Proteomes" id="UP000298493">
    <property type="component" value="Unassembled WGS sequence"/>
</dbReference>